<organism evidence="1 2">
    <name type="scientific">Nocardioides aestuarii</name>
    <dbReference type="NCBI Taxonomy" id="252231"/>
    <lineage>
        <taxon>Bacteria</taxon>
        <taxon>Bacillati</taxon>
        <taxon>Actinomycetota</taxon>
        <taxon>Actinomycetes</taxon>
        <taxon>Propionibacteriales</taxon>
        <taxon>Nocardioidaceae</taxon>
        <taxon>Nocardioides</taxon>
    </lineage>
</organism>
<gene>
    <name evidence="1" type="ORF">ACFSDE_15510</name>
</gene>
<reference evidence="2" key="1">
    <citation type="journal article" date="2019" name="Int. J. Syst. Evol. Microbiol.">
        <title>The Global Catalogue of Microorganisms (GCM) 10K type strain sequencing project: providing services to taxonomists for standard genome sequencing and annotation.</title>
        <authorList>
            <consortium name="The Broad Institute Genomics Platform"/>
            <consortium name="The Broad Institute Genome Sequencing Center for Infectious Disease"/>
            <person name="Wu L."/>
            <person name="Ma J."/>
        </authorList>
    </citation>
    <scope>NUCLEOTIDE SEQUENCE [LARGE SCALE GENOMIC DNA]</scope>
    <source>
        <strain evidence="2">CGMCC 1.12477</strain>
    </source>
</reference>
<dbReference type="RefSeq" id="WP_343920039.1">
    <property type="nucleotide sequence ID" value="NZ_BAAAJT010000002.1"/>
</dbReference>
<proteinExistence type="predicted"/>
<name>A0ABW4TNG6_9ACTN</name>
<evidence type="ECO:0000313" key="1">
    <source>
        <dbReference type="EMBL" id="MFD1948209.1"/>
    </source>
</evidence>
<dbReference type="InterPro" id="IPR027417">
    <property type="entry name" value="P-loop_NTPase"/>
</dbReference>
<dbReference type="SUPFAM" id="SSF52540">
    <property type="entry name" value="P-loop containing nucleoside triphosphate hydrolases"/>
    <property type="match status" value="1"/>
</dbReference>
<dbReference type="Gene3D" id="3.40.50.300">
    <property type="entry name" value="P-loop containing nucleotide triphosphate hydrolases"/>
    <property type="match status" value="1"/>
</dbReference>
<comment type="caution">
    <text evidence="1">The sequence shown here is derived from an EMBL/GenBank/DDBJ whole genome shotgun (WGS) entry which is preliminary data.</text>
</comment>
<evidence type="ECO:0000313" key="2">
    <source>
        <dbReference type="Proteomes" id="UP001597351"/>
    </source>
</evidence>
<dbReference type="Proteomes" id="UP001597351">
    <property type="component" value="Unassembled WGS sequence"/>
</dbReference>
<evidence type="ECO:0008006" key="3">
    <source>
        <dbReference type="Google" id="ProtNLM"/>
    </source>
</evidence>
<protein>
    <recommendedName>
        <fullName evidence="3">Sulfotransferase family protein</fullName>
    </recommendedName>
</protein>
<keyword evidence="2" id="KW-1185">Reference proteome</keyword>
<accession>A0ABW4TNG6</accession>
<sequence>MTPDEGRQRLYFHIGLPKSGSTYLQAALGNHREALKDRGFVYPYVRQEGMFLAAVEMVGSARRWGQDPDDVAGTFAHLLRRGRRLGGTVVISHEIFGSAGPNRIEAMREQLEGFEVHLVVTARDLGRTATAEWQEQVKNGEADTFAEFTAGLLDGLPEDPADDAGFWRSQNLGRLLERWSAVAPPEHTHVVPCPGPGAPKSQLWERFADAVGLPVDVVDLDRVPRSNESLGTAQVALLREVLVEVGDRLPQPWHSRIAKRWFAQTLLTRGRSSKPATPSELAECLTPVSRHWIDTVRAGGYQVHGDLDDLLPVAAPEGSPHPDDVDRLAQLDHLPEVLAEMLVRVREVSARAEGLDGDVAALTTERDALAAEVAELRATTWRKPGPLVRWQGRVRERGKGHSQEPGT</sequence>
<dbReference type="EMBL" id="JBHUGD010000003">
    <property type="protein sequence ID" value="MFD1948209.1"/>
    <property type="molecule type" value="Genomic_DNA"/>
</dbReference>